<dbReference type="InterPro" id="IPR023333">
    <property type="entry name" value="Proteasome_suB-type"/>
</dbReference>
<proteinExistence type="inferred from homology"/>
<evidence type="ECO:0000256" key="7">
    <source>
        <dbReference type="ARBA" id="ARBA00022942"/>
    </source>
</evidence>
<evidence type="ECO:0000313" key="12">
    <source>
        <dbReference type="Proteomes" id="UP000323454"/>
    </source>
</evidence>
<comment type="function">
    <text evidence="9">Component of the proteasome core, a large protease complex with broad specificity involved in protein degradation.</text>
</comment>
<feature type="propeptide" id="PRO_5023439001" description="Removed in mature form; by autocatalysis" evidence="9">
    <location>
        <begin position="1"/>
        <end position="54"/>
    </location>
</feature>
<dbReference type="PROSITE" id="PS51476">
    <property type="entry name" value="PROTEASOME_BETA_2"/>
    <property type="match status" value="1"/>
</dbReference>
<dbReference type="PANTHER" id="PTHR32194:SF0">
    <property type="entry name" value="ATP-DEPENDENT PROTEASE SUBUNIT HSLV"/>
    <property type="match status" value="1"/>
</dbReference>
<dbReference type="Gene3D" id="3.60.20.10">
    <property type="entry name" value="Glutamine Phosphoribosylpyrophosphate, subunit 1, domain 1"/>
    <property type="match status" value="1"/>
</dbReference>
<keyword evidence="3 9" id="KW-0645">Protease</keyword>
<evidence type="ECO:0000256" key="1">
    <source>
        <dbReference type="ARBA" id="ARBA00001198"/>
    </source>
</evidence>
<evidence type="ECO:0000256" key="2">
    <source>
        <dbReference type="ARBA" id="ARBA00022490"/>
    </source>
</evidence>
<dbReference type="AlphaFoldDB" id="A0A5B2XU73"/>
<comment type="catalytic activity">
    <reaction evidence="1 9">
        <text>Cleavage of peptide bonds with very broad specificity.</text>
        <dbReference type="EC" id="3.4.25.1"/>
    </reaction>
</comment>
<dbReference type="InterPro" id="IPR001353">
    <property type="entry name" value="Proteasome_sua/b"/>
</dbReference>
<keyword evidence="8 9" id="KW-0865">Zymogen</keyword>
<evidence type="ECO:0000256" key="5">
    <source>
        <dbReference type="ARBA" id="ARBA00022801"/>
    </source>
</evidence>
<dbReference type="NCBIfam" id="TIGR03690">
    <property type="entry name" value="20S_bact_beta"/>
    <property type="match status" value="1"/>
</dbReference>
<dbReference type="Proteomes" id="UP000323454">
    <property type="component" value="Unassembled WGS sequence"/>
</dbReference>
<dbReference type="SUPFAM" id="SSF56235">
    <property type="entry name" value="N-terminal nucleophile aminohydrolases (Ntn hydrolases)"/>
    <property type="match status" value="1"/>
</dbReference>
<keyword evidence="2 9" id="KW-0963">Cytoplasm</keyword>
<evidence type="ECO:0000256" key="8">
    <source>
        <dbReference type="ARBA" id="ARBA00023145"/>
    </source>
</evidence>
<evidence type="ECO:0000256" key="9">
    <source>
        <dbReference type="HAMAP-Rule" id="MF_02113"/>
    </source>
</evidence>
<gene>
    <name evidence="9 11" type="primary">prcB</name>
    <name evidence="11" type="ORF">F0L68_01855</name>
</gene>
<dbReference type="InterPro" id="IPR022483">
    <property type="entry name" value="PSB_actinobac"/>
</dbReference>
<dbReference type="HAMAP" id="MF_02113_B">
    <property type="entry name" value="Proteasome_B_B"/>
    <property type="match status" value="1"/>
</dbReference>
<comment type="activity regulation">
    <text evidence="9">The formation of the proteasomal ATPase ARC-20S proteasome complex, likely via the docking of the C-termini of ARC into the intersubunit pockets in the alpha-rings, may trigger opening of the gate for substrate entry. Interconversion between the open-gate and close-gate conformations leads to a dynamic regulation of the 20S proteasome proteolysis activity.</text>
</comment>
<reference evidence="11 12" key="2">
    <citation type="submission" date="2019-09" db="EMBL/GenBank/DDBJ databases">
        <authorList>
            <person name="Jin C."/>
        </authorList>
    </citation>
    <scope>NUCLEOTIDE SEQUENCE [LARGE SCALE GENOMIC DNA]</scope>
    <source>
        <strain evidence="11 12">AN110305</strain>
    </source>
</reference>
<keyword evidence="5 9" id="KW-0378">Hydrolase</keyword>
<evidence type="ECO:0000256" key="10">
    <source>
        <dbReference type="NCBIfam" id="TIGR03690"/>
    </source>
</evidence>
<accession>A0A5B2XU73</accession>
<name>A0A5B2XU73_9PSEU</name>
<comment type="subunit">
    <text evidence="9">The 20S proteasome core is composed of 14 alpha and 14 beta subunits that assemble into four stacked heptameric rings, resulting in a barrel-shaped structure. The two inner rings, each composed of seven catalytic beta subunits, are sandwiched by two outer rings, each composed of seven alpha subunits. The catalytic chamber with the active sites is on the inside of the barrel. Has a gated structure, the ends of the cylinder being occluded by the N-termini of the alpha-subunits. Is capped by the proteasome-associated ATPase, ARC.</text>
</comment>
<evidence type="ECO:0000256" key="3">
    <source>
        <dbReference type="ARBA" id="ARBA00022670"/>
    </source>
</evidence>
<reference evidence="11 12" key="1">
    <citation type="submission" date="2019-09" db="EMBL/GenBank/DDBJ databases">
        <title>Goodfellowia gen. nov., a new genus of the Pseudonocardineae related to Actinoalloteichus, containing Goodfellowia coeruleoviolacea gen. nov., comb. nov. gen. nov., comb. nov.</title>
        <authorList>
            <person name="Labeda D."/>
        </authorList>
    </citation>
    <scope>NUCLEOTIDE SEQUENCE [LARGE SCALE GENOMIC DNA]</scope>
    <source>
        <strain evidence="11 12">AN110305</strain>
    </source>
</reference>
<dbReference type="EMBL" id="VUOB01000002">
    <property type="protein sequence ID" value="KAA2266510.1"/>
    <property type="molecule type" value="Genomic_DNA"/>
</dbReference>
<keyword evidence="4 9" id="KW-0888">Threonine protease</keyword>
<comment type="caution">
    <text evidence="11">The sequence shown here is derived from an EMBL/GenBank/DDBJ whole genome shotgun (WGS) entry which is preliminary data.</text>
</comment>
<protein>
    <recommendedName>
        <fullName evidence="9 10">Proteasome subunit beta</fullName>
        <ecNumber evidence="9 10">3.4.25.1</ecNumber>
    </recommendedName>
    <alternativeName>
        <fullName evidence="9">20S proteasome beta subunit</fullName>
    </alternativeName>
    <alternativeName>
        <fullName evidence="9">Proteasome core protein PrcB</fullName>
    </alternativeName>
</protein>
<evidence type="ECO:0000256" key="4">
    <source>
        <dbReference type="ARBA" id="ARBA00022698"/>
    </source>
</evidence>
<dbReference type="UniPathway" id="UPA00997"/>
<dbReference type="GO" id="GO:0019941">
    <property type="term" value="P:modification-dependent protein catabolic process"/>
    <property type="evidence" value="ECO:0007669"/>
    <property type="project" value="UniProtKB-UniRule"/>
</dbReference>
<dbReference type="CDD" id="cd01906">
    <property type="entry name" value="proteasome_protease_HslV"/>
    <property type="match status" value="1"/>
</dbReference>
<dbReference type="OrthoDB" id="5174038at2"/>
<dbReference type="Pfam" id="PF00227">
    <property type="entry name" value="Proteasome"/>
    <property type="match status" value="1"/>
</dbReference>
<dbReference type="RefSeq" id="WP_149847617.1">
    <property type="nucleotide sequence ID" value="NZ_VUOB01000002.1"/>
</dbReference>
<dbReference type="GO" id="GO:0019774">
    <property type="term" value="C:proteasome core complex, beta-subunit complex"/>
    <property type="evidence" value="ECO:0007669"/>
    <property type="project" value="UniProtKB-UniRule"/>
</dbReference>
<comment type="pathway">
    <text evidence="9">Protein degradation; proteasomal Pup-dependent pathway.</text>
</comment>
<comment type="similarity">
    <text evidence="9">Belongs to the peptidase T1B family.</text>
</comment>
<dbReference type="GO" id="GO:0005737">
    <property type="term" value="C:cytoplasm"/>
    <property type="evidence" value="ECO:0007669"/>
    <property type="project" value="UniProtKB-SubCell"/>
</dbReference>
<keyword evidence="12" id="KW-1185">Reference proteome</keyword>
<evidence type="ECO:0000256" key="6">
    <source>
        <dbReference type="ARBA" id="ARBA00022813"/>
    </source>
</evidence>
<keyword evidence="6 9" id="KW-0068">Autocatalytic cleavage</keyword>
<dbReference type="GO" id="GO:0004298">
    <property type="term" value="F:threonine-type endopeptidase activity"/>
    <property type="evidence" value="ECO:0007669"/>
    <property type="project" value="UniProtKB-UniRule"/>
</dbReference>
<dbReference type="GO" id="GO:0010498">
    <property type="term" value="P:proteasomal protein catabolic process"/>
    <property type="evidence" value="ECO:0007669"/>
    <property type="project" value="UniProtKB-UniRule"/>
</dbReference>
<dbReference type="EC" id="3.4.25.1" evidence="9 10"/>
<keyword evidence="7 9" id="KW-0647">Proteasome</keyword>
<sequence>MEPTSSGRYPVGALPPAYLTPGSSSFTDFLRAQYPELLPGSRPAPTGVVQAPHGTTIVAVAYKGGVLIAGDRRATMGNVIAQRDMEKVFATDEYSAVGIAGTAGIAVEMVRLFTVDLRHYEKIEGVSLSLDGKTNRLASMIRGNLEVAMAGLAVLPLFVGFDTDAADPDRAGRIVSYDITGGRYEERSGYQAVGSGSVYAKSSLKKLYDPDADADGAVRAAMEALYDAADDDSATSGPDLVRRIYPVVITIGAEGATQLPEEQTAVVAQAVVADRSQRPAG</sequence>
<feature type="active site" description="Nucleophile" evidence="9">
    <location>
        <position position="55"/>
    </location>
</feature>
<dbReference type="PANTHER" id="PTHR32194">
    <property type="entry name" value="METALLOPROTEASE TLDD"/>
    <property type="match status" value="1"/>
</dbReference>
<dbReference type="InterPro" id="IPR029055">
    <property type="entry name" value="Ntn_hydrolases_N"/>
</dbReference>
<evidence type="ECO:0000313" key="11">
    <source>
        <dbReference type="EMBL" id="KAA2266510.1"/>
    </source>
</evidence>
<feature type="chain" id="PRO_5023439000" description="Proteasome subunit beta" evidence="9">
    <location>
        <begin position="55"/>
        <end position="281"/>
    </location>
</feature>
<organism evidence="11 12">
    <name type="scientific">Solihabitans fulvus</name>
    <dbReference type="NCBI Taxonomy" id="1892852"/>
    <lineage>
        <taxon>Bacteria</taxon>
        <taxon>Bacillati</taxon>
        <taxon>Actinomycetota</taxon>
        <taxon>Actinomycetes</taxon>
        <taxon>Pseudonocardiales</taxon>
        <taxon>Pseudonocardiaceae</taxon>
        <taxon>Solihabitans</taxon>
    </lineage>
</organism>
<comment type="subcellular location">
    <subcellularLocation>
        <location evidence="9">Cytoplasm</location>
    </subcellularLocation>
</comment>